<evidence type="ECO:0000313" key="2">
    <source>
        <dbReference type="EMBL" id="CAJ65234.1"/>
    </source>
</evidence>
<feature type="region of interest" description="Disordered" evidence="1">
    <location>
        <begin position="21"/>
        <end position="80"/>
    </location>
</feature>
<dbReference type="Proteomes" id="UP000000657">
    <property type="component" value="Chromosome"/>
</dbReference>
<dbReference type="KEGG" id="fal:FRAAL6611"/>
<organism evidence="2 3">
    <name type="scientific">Frankia alni (strain DSM 45986 / CECT 9034 / ACN14a)</name>
    <dbReference type="NCBI Taxonomy" id="326424"/>
    <lineage>
        <taxon>Bacteria</taxon>
        <taxon>Bacillati</taxon>
        <taxon>Actinomycetota</taxon>
        <taxon>Actinomycetes</taxon>
        <taxon>Frankiales</taxon>
        <taxon>Frankiaceae</taxon>
        <taxon>Frankia</taxon>
    </lineage>
</organism>
<reference evidence="2 3" key="1">
    <citation type="journal article" date="2007" name="Genome Res.">
        <title>Genome characteristics of facultatively symbiotic Frankia sp. strains reflect host range and host plant biogeography.</title>
        <authorList>
            <person name="Normand P."/>
            <person name="Lapierre P."/>
            <person name="Tisa L.S."/>
            <person name="Gogarten J.P."/>
            <person name="Alloisio N."/>
            <person name="Bagnarol E."/>
            <person name="Bassi C.A."/>
            <person name="Berry A.M."/>
            <person name="Bickhart D.M."/>
            <person name="Choisne N."/>
            <person name="Couloux A."/>
            <person name="Cournoyer B."/>
            <person name="Cruveiller S."/>
            <person name="Daubin V."/>
            <person name="Demange N."/>
            <person name="Francino M.P."/>
            <person name="Goltsman E."/>
            <person name="Huang Y."/>
            <person name="Kopp O.R."/>
            <person name="Labarre L."/>
            <person name="Lapidus A."/>
            <person name="Lavire C."/>
            <person name="Marechal J."/>
            <person name="Martinez M."/>
            <person name="Mastronunzio J.E."/>
            <person name="Mullin B.C."/>
            <person name="Niemann J."/>
            <person name="Pujic P."/>
            <person name="Rawnsley T."/>
            <person name="Rouy Z."/>
            <person name="Schenowitz C."/>
            <person name="Sellstedt A."/>
            <person name="Tavares F."/>
            <person name="Tomkins J.P."/>
            <person name="Vallenet D."/>
            <person name="Valverde C."/>
            <person name="Wall L.G."/>
            <person name="Wang Y."/>
            <person name="Medigue C."/>
            <person name="Benson D.R."/>
        </authorList>
    </citation>
    <scope>NUCLEOTIDE SEQUENCE [LARGE SCALE GENOMIC DNA]</scope>
    <source>
        <strain evidence="3">DSM 45986 / CECT 9034 / ACN14a</strain>
    </source>
</reference>
<sequence>MADIIEHENHNAGTLGHVVANDGTTGPGQTGYGCTHDEPLHGTRPGRPGTRGCPDGRGRVAAAVAGTTQSQSTRTSTSGG</sequence>
<evidence type="ECO:0000313" key="3">
    <source>
        <dbReference type="Proteomes" id="UP000000657"/>
    </source>
</evidence>
<feature type="compositionally biased region" description="Low complexity" evidence="1">
    <location>
        <begin position="42"/>
        <end position="80"/>
    </location>
</feature>
<gene>
    <name evidence="2" type="ordered locus">FRAAL6611</name>
</gene>
<name>Q0RBF2_FRAAA</name>
<dbReference type="STRING" id="326424.FRAAL6611"/>
<protein>
    <submittedName>
        <fullName evidence="2">Uncharacterized protein</fullName>
    </submittedName>
</protein>
<accession>Q0RBF2</accession>
<keyword evidence="3" id="KW-1185">Reference proteome</keyword>
<dbReference type="HOGENOM" id="CLU_2584621_0_0_11"/>
<evidence type="ECO:0000256" key="1">
    <source>
        <dbReference type="SAM" id="MobiDB-lite"/>
    </source>
</evidence>
<dbReference type="AlphaFoldDB" id="Q0RBF2"/>
<dbReference type="EMBL" id="CT573213">
    <property type="protein sequence ID" value="CAJ65234.1"/>
    <property type="molecule type" value="Genomic_DNA"/>
</dbReference>
<proteinExistence type="predicted"/>